<evidence type="ECO:0000313" key="2">
    <source>
        <dbReference type="EMBL" id="NYG56858.1"/>
    </source>
</evidence>
<evidence type="ECO:0000313" key="3">
    <source>
        <dbReference type="Proteomes" id="UP000544110"/>
    </source>
</evidence>
<dbReference type="GO" id="GO:0008237">
    <property type="term" value="F:metallopeptidase activity"/>
    <property type="evidence" value="ECO:0007669"/>
    <property type="project" value="InterPro"/>
</dbReference>
<name>A0A7Y9RYE1_9ACTN</name>
<reference evidence="2 3" key="1">
    <citation type="submission" date="2020-07" db="EMBL/GenBank/DDBJ databases">
        <title>Sequencing the genomes of 1000 actinobacteria strains.</title>
        <authorList>
            <person name="Klenk H.-P."/>
        </authorList>
    </citation>
    <scope>NUCLEOTIDE SEQUENCE [LARGE SCALE GENOMIC DNA]</scope>
    <source>
        <strain evidence="2 3">DSM 24552</strain>
    </source>
</reference>
<dbReference type="EMBL" id="JACCAC010000001">
    <property type="protein sequence ID" value="NYG56858.1"/>
    <property type="molecule type" value="Genomic_DNA"/>
</dbReference>
<protein>
    <submittedName>
        <fullName evidence="2">Uncharacterized protein</fullName>
    </submittedName>
</protein>
<feature type="region of interest" description="Disordered" evidence="1">
    <location>
        <begin position="696"/>
        <end position="729"/>
    </location>
</feature>
<feature type="compositionally biased region" description="Basic and acidic residues" evidence="1">
    <location>
        <begin position="696"/>
        <end position="715"/>
    </location>
</feature>
<feature type="region of interest" description="Disordered" evidence="1">
    <location>
        <begin position="315"/>
        <end position="382"/>
    </location>
</feature>
<organism evidence="2 3">
    <name type="scientific">Nocardioides perillae</name>
    <dbReference type="NCBI Taxonomy" id="1119534"/>
    <lineage>
        <taxon>Bacteria</taxon>
        <taxon>Bacillati</taxon>
        <taxon>Actinomycetota</taxon>
        <taxon>Actinomycetes</taxon>
        <taxon>Propionibacteriales</taxon>
        <taxon>Nocardioidaceae</taxon>
        <taxon>Nocardioides</taxon>
    </lineage>
</organism>
<gene>
    <name evidence="2" type="ORF">BJ989_003162</name>
</gene>
<keyword evidence="3" id="KW-1185">Reference proteome</keyword>
<dbReference type="Gene3D" id="3.40.390.10">
    <property type="entry name" value="Collagenase (Catalytic Domain)"/>
    <property type="match status" value="1"/>
</dbReference>
<sequence length="811" mass="85556">MTPRTPRWRHLAMALVAAVLVLAGVPALSAPGDSYVRAHFGDQRLPAGCVLDLDPANPDNECYHLKVGLNALDTPRVDVAVLVPVSPFAERDLRVVQQSIDMWEGGLDMLAGQMGMEWLRDGTDFRVRGYGVPVDPEGGPAEVLNLVDPEIVVVASNPAGGIGIGIDPSDFASQIGITDGEGVPCQEVEVPSQVFSLDAWEDVEGYDGHHGEAGGIYVEDCGGVGGNVCFAVNGAVDPVPGTTDFFGLFDLVSHEVGHCLTLGHVGDGADGPWGPTAVNDIMAYSTDPPGLAKCVSTLDVEGFALQMSKYLDRDGDGKVTAKDELEPNDVEGDGTSSFHVQHPDDHHYASATGDPQDCPQPDVAPLPGAAATDWTPAPVATTRPRLTARVDVRGGRLAVAGTAARVPLGRPVTARSGAADDASGDALTPITDIERVSVRVTRDHLEAVLRVGQVNPVTDGASVTAYSLLVSGRRFDSFVANGTTDGTPTTLDNGQGTTMPRGTSTWDADAGTVRFRIPRAYLADQRIDAPYDVQGMTGVHARTNDWLATDDVAPARRPIAVTGPALPARSLDAPIARTRSTQRLTLQHEGGNSFTAADSSFGLPLVPVGTKHVVDLPVRRQSAVEVTLRWDDPGTLLALAVKGGSETGTREGEGSVTVTVPWARRDLQVVVDPLEVLSPGADYTLTARLTSLTRADDRDGDRVPDSVDLCDRDRGPSAGAGCPDRDGDLTQDRFDRCPAAPGTGATGCPARGDERVVVLVDGRRVASAAVLTDHRADAFRLGARAPRGARTVRVVWYDGARVLRAVSRRLR</sequence>
<dbReference type="InterPro" id="IPR024079">
    <property type="entry name" value="MetalloPept_cat_dom_sf"/>
</dbReference>
<evidence type="ECO:0000256" key="1">
    <source>
        <dbReference type="SAM" id="MobiDB-lite"/>
    </source>
</evidence>
<dbReference type="AlphaFoldDB" id="A0A7Y9RYE1"/>
<dbReference type="RefSeq" id="WP_179519042.1">
    <property type="nucleotide sequence ID" value="NZ_JACCAC010000001.1"/>
</dbReference>
<proteinExistence type="predicted"/>
<accession>A0A7Y9RYE1</accession>
<feature type="compositionally biased region" description="Basic and acidic residues" evidence="1">
    <location>
        <begin position="315"/>
        <end position="325"/>
    </location>
</feature>
<comment type="caution">
    <text evidence="2">The sequence shown here is derived from an EMBL/GenBank/DDBJ whole genome shotgun (WGS) entry which is preliminary data.</text>
</comment>
<dbReference type="Proteomes" id="UP000544110">
    <property type="component" value="Unassembled WGS sequence"/>
</dbReference>
<dbReference type="SUPFAM" id="SSF55486">
    <property type="entry name" value="Metalloproteases ('zincins'), catalytic domain"/>
    <property type="match status" value="1"/>
</dbReference>